<keyword evidence="11" id="KW-1185">Reference proteome</keyword>
<feature type="binding site" evidence="5">
    <location>
        <position position="300"/>
    </location>
    <ligand>
        <name>Zn(2+)</name>
        <dbReference type="ChEBI" id="CHEBI:29105"/>
        <label>1</label>
    </ligand>
</feature>
<evidence type="ECO:0000313" key="10">
    <source>
        <dbReference type="EMBL" id="GFR93931.1"/>
    </source>
</evidence>
<dbReference type="PANTHER" id="PTHR11347">
    <property type="entry name" value="CYCLIC NUCLEOTIDE PHOSPHODIESTERASE"/>
    <property type="match status" value="1"/>
</dbReference>
<keyword evidence="2 6" id="KW-0378">Hydrolase</keyword>
<comment type="cofactor">
    <cofactor evidence="6">
        <name>a divalent metal cation</name>
        <dbReference type="ChEBI" id="CHEBI:60240"/>
    </cofactor>
    <text evidence="6">Binds 2 divalent metal cations per subunit. Site 1 may preferentially bind zinc ions, while site 2 has a preference for magnesium and/or manganese ions.</text>
</comment>
<evidence type="ECO:0000313" key="11">
    <source>
        <dbReference type="Proteomes" id="UP000762676"/>
    </source>
</evidence>
<feature type="binding site" evidence="5">
    <location>
        <position position="193"/>
    </location>
    <ligand>
        <name>Zn(2+)</name>
        <dbReference type="ChEBI" id="CHEBI:29105"/>
        <label>2</label>
    </ligand>
</feature>
<dbReference type="GO" id="GO:0046872">
    <property type="term" value="F:metal ion binding"/>
    <property type="evidence" value="ECO:0007669"/>
    <property type="project" value="UniProtKB-KW"/>
</dbReference>
<dbReference type="PROSITE" id="PS00126">
    <property type="entry name" value="PDEASE_I_1"/>
    <property type="match status" value="1"/>
</dbReference>
<evidence type="ECO:0000256" key="3">
    <source>
        <dbReference type="PIRSR" id="PIRSR623088-1"/>
    </source>
</evidence>
<feature type="binding site" evidence="4">
    <location>
        <position position="300"/>
    </location>
    <ligand>
        <name>AMP</name>
        <dbReference type="ChEBI" id="CHEBI:456215"/>
    </ligand>
</feature>
<protein>
    <recommendedName>
        <fullName evidence="6">Phosphodiesterase</fullName>
        <ecNumber evidence="6">3.1.4.-</ecNumber>
    </recommendedName>
</protein>
<comment type="similarity">
    <text evidence="6">Belongs to the cyclic nucleotide phosphodiesterase family.</text>
</comment>
<dbReference type="SUPFAM" id="SSF109604">
    <property type="entry name" value="HD-domain/PDEase-like"/>
    <property type="match status" value="1"/>
</dbReference>
<dbReference type="SMART" id="SM00471">
    <property type="entry name" value="HDc"/>
    <property type="match status" value="1"/>
</dbReference>
<feature type="active site" description="Proton donor" evidence="3">
    <location>
        <position position="152"/>
    </location>
</feature>
<dbReference type="InterPro" id="IPR003607">
    <property type="entry name" value="HD/PDEase_dom"/>
</dbReference>
<dbReference type="InterPro" id="IPR036971">
    <property type="entry name" value="PDEase_catalytic_dom_sf"/>
</dbReference>
<dbReference type="InterPro" id="IPR023088">
    <property type="entry name" value="PDEase"/>
</dbReference>
<proteinExistence type="inferred from homology"/>
<keyword evidence="8" id="KW-1133">Transmembrane helix</keyword>
<accession>A0AAV4HA27</accession>
<evidence type="ECO:0000256" key="4">
    <source>
        <dbReference type="PIRSR" id="PIRSR623088-2"/>
    </source>
</evidence>
<dbReference type="GO" id="GO:0004114">
    <property type="term" value="F:3',5'-cyclic-nucleotide phosphodiesterase activity"/>
    <property type="evidence" value="ECO:0007669"/>
    <property type="project" value="InterPro"/>
</dbReference>
<dbReference type="PRINTS" id="PR00387">
    <property type="entry name" value="PDIESTERASE1"/>
</dbReference>
<keyword evidence="8" id="KW-0472">Membrane</keyword>
<feature type="binding site" evidence="5">
    <location>
        <position position="192"/>
    </location>
    <ligand>
        <name>Zn(2+)</name>
        <dbReference type="ChEBI" id="CHEBI:29105"/>
        <label>1</label>
    </ligand>
</feature>
<feature type="transmembrane region" description="Helical" evidence="8">
    <location>
        <begin position="485"/>
        <end position="512"/>
    </location>
</feature>
<keyword evidence="8" id="KW-0812">Transmembrane</keyword>
<feature type="region of interest" description="Disordered" evidence="7">
    <location>
        <begin position="52"/>
        <end position="77"/>
    </location>
</feature>
<comment type="caution">
    <text evidence="10">The sequence shown here is derived from an EMBL/GenBank/DDBJ whole genome shotgun (WGS) entry which is preliminary data.</text>
</comment>
<feature type="binding site" evidence="5">
    <location>
        <position position="193"/>
    </location>
    <ligand>
        <name>Zn(2+)</name>
        <dbReference type="ChEBI" id="CHEBI:29105"/>
        <label>1</label>
    </ligand>
</feature>
<dbReference type="Gene3D" id="1.10.1300.10">
    <property type="entry name" value="3'5'-cyclic nucleotide phosphodiesterase, catalytic domain"/>
    <property type="match status" value="1"/>
</dbReference>
<evidence type="ECO:0000256" key="8">
    <source>
        <dbReference type="SAM" id="Phobius"/>
    </source>
</evidence>
<evidence type="ECO:0000259" key="9">
    <source>
        <dbReference type="PROSITE" id="PS51845"/>
    </source>
</evidence>
<dbReference type="EMBL" id="BMAT01001854">
    <property type="protein sequence ID" value="GFR93931.1"/>
    <property type="molecule type" value="Genomic_DNA"/>
</dbReference>
<name>A0AAV4HA27_9GAST</name>
<evidence type="ECO:0000256" key="1">
    <source>
        <dbReference type="ARBA" id="ARBA00022723"/>
    </source>
</evidence>
<evidence type="ECO:0000256" key="2">
    <source>
        <dbReference type="ARBA" id="ARBA00022801"/>
    </source>
</evidence>
<dbReference type="Proteomes" id="UP000762676">
    <property type="component" value="Unassembled WGS sequence"/>
</dbReference>
<dbReference type="InterPro" id="IPR002073">
    <property type="entry name" value="PDEase_catalytic_dom"/>
</dbReference>
<dbReference type="GO" id="GO:0007165">
    <property type="term" value="P:signal transduction"/>
    <property type="evidence" value="ECO:0007669"/>
    <property type="project" value="InterPro"/>
</dbReference>
<sequence>MEASDMYNDGAFEWTFAELNVAMRKILDDDAIHIQVKQNLYKPVSFYSLASPKGSSMRDSEDSNQPGSDSKVDRANINDFPPEEIMKLKQGITRWDFDLFATSRLTDGHAMQAIAYEIVNRHMLLQEFKINENQFMRFIIQVERHYRRNPYHNASHAADVLQSAYCIILRTGFLDLMTPLELFTILITAAVHDIEHTGTNNSFHKNTSSEMAKLYMVSILENHHVRVGLRMVQEYELLKNVSRNDFAEFKFMLVSMILSTDMSNHFLLLTNMRLIIGTTVNPDNRLRIQRIMMLILHAADISNSAKNWDQHKVWITLLCEEFFRQGDKEKEMQLPISPSCDRNVANIATLQIGFMQTFTKETYDVMDKLLERTITQSGRHYIPFSPWQDCMTENLYKWSGKWKSLKYEQINELLCETEGPRMSIAISVSRSKLRLPLVSVSKTHSCGKTCADCANCCGLLRMKMKMSKTADDEETSAKVVVAVEVIIVVIVQTVVVVIVVVVVVVTVEVAFLSP</sequence>
<dbReference type="EC" id="3.1.4.-" evidence="6"/>
<feature type="domain" description="PDEase" evidence="9">
    <location>
        <begin position="73"/>
        <end position="409"/>
    </location>
</feature>
<dbReference type="InterPro" id="IPR023174">
    <property type="entry name" value="PDEase_CS"/>
</dbReference>
<evidence type="ECO:0000256" key="5">
    <source>
        <dbReference type="PIRSR" id="PIRSR623088-3"/>
    </source>
</evidence>
<gene>
    <name evidence="10" type="ORF">ElyMa_000905800</name>
</gene>
<feature type="binding site" evidence="4">
    <location>
        <position position="351"/>
    </location>
    <ligand>
        <name>AMP</name>
        <dbReference type="ChEBI" id="CHEBI:456215"/>
    </ligand>
</feature>
<reference evidence="10 11" key="1">
    <citation type="journal article" date="2021" name="Elife">
        <title>Chloroplast acquisition without the gene transfer in kleptoplastic sea slugs, Plakobranchus ocellatus.</title>
        <authorList>
            <person name="Maeda T."/>
            <person name="Takahashi S."/>
            <person name="Yoshida T."/>
            <person name="Shimamura S."/>
            <person name="Takaki Y."/>
            <person name="Nagai Y."/>
            <person name="Toyoda A."/>
            <person name="Suzuki Y."/>
            <person name="Arimoto A."/>
            <person name="Ishii H."/>
            <person name="Satoh N."/>
            <person name="Nishiyama T."/>
            <person name="Hasebe M."/>
            <person name="Maruyama T."/>
            <person name="Minagawa J."/>
            <person name="Obokata J."/>
            <person name="Shigenobu S."/>
        </authorList>
    </citation>
    <scope>NUCLEOTIDE SEQUENCE [LARGE SCALE GENOMIC DNA]</scope>
</reference>
<organism evidence="10 11">
    <name type="scientific">Elysia marginata</name>
    <dbReference type="NCBI Taxonomy" id="1093978"/>
    <lineage>
        <taxon>Eukaryota</taxon>
        <taxon>Metazoa</taxon>
        <taxon>Spiralia</taxon>
        <taxon>Lophotrochozoa</taxon>
        <taxon>Mollusca</taxon>
        <taxon>Gastropoda</taxon>
        <taxon>Heterobranchia</taxon>
        <taxon>Euthyneura</taxon>
        <taxon>Panpulmonata</taxon>
        <taxon>Sacoglossa</taxon>
        <taxon>Placobranchoidea</taxon>
        <taxon>Plakobranchidae</taxon>
        <taxon>Elysia</taxon>
    </lineage>
</organism>
<evidence type="ECO:0000256" key="6">
    <source>
        <dbReference type="RuleBase" id="RU363067"/>
    </source>
</evidence>
<keyword evidence="1 5" id="KW-0479">Metal-binding</keyword>
<feature type="binding site" evidence="4">
    <location>
        <begin position="152"/>
        <end position="156"/>
    </location>
    <ligand>
        <name>AMP</name>
        <dbReference type="ChEBI" id="CHEBI:456215"/>
    </ligand>
</feature>
<evidence type="ECO:0000256" key="7">
    <source>
        <dbReference type="SAM" id="MobiDB-lite"/>
    </source>
</evidence>
<feature type="binding site" evidence="4">
    <location>
        <position position="193"/>
    </location>
    <ligand>
        <name>AMP</name>
        <dbReference type="ChEBI" id="CHEBI:456215"/>
    </ligand>
</feature>
<dbReference type="AlphaFoldDB" id="A0AAV4HA27"/>
<dbReference type="Pfam" id="PF00233">
    <property type="entry name" value="PDEase_I"/>
    <property type="match status" value="1"/>
</dbReference>
<feature type="binding site" evidence="5">
    <location>
        <position position="156"/>
    </location>
    <ligand>
        <name>Zn(2+)</name>
        <dbReference type="ChEBI" id="CHEBI:29105"/>
        <label>1</label>
    </ligand>
</feature>
<dbReference type="CDD" id="cd00077">
    <property type="entry name" value="HDc"/>
    <property type="match status" value="1"/>
</dbReference>
<dbReference type="PROSITE" id="PS51845">
    <property type="entry name" value="PDEASE_I_2"/>
    <property type="match status" value="1"/>
</dbReference>